<dbReference type="Proteomes" id="UP001141933">
    <property type="component" value="Unassembled WGS sequence"/>
</dbReference>
<dbReference type="PROSITE" id="PS51257">
    <property type="entry name" value="PROKAR_LIPOPROTEIN"/>
    <property type="match status" value="1"/>
</dbReference>
<name>A0ABT4PIB7_9BACT</name>
<gene>
    <name evidence="1" type="ORF">O6P32_08795</name>
</gene>
<reference evidence="1" key="1">
    <citation type="submission" date="2022-12" db="EMBL/GenBank/DDBJ databases">
        <title>Phocaeicola acetigenes sp. nov., isolated feces from a healthy human.</title>
        <authorList>
            <person name="Do H."/>
            <person name="Ha Y.B."/>
            <person name="Kim J.-S."/>
            <person name="Suh M.K."/>
            <person name="Kim H.S."/>
            <person name="Lee J.-S."/>
        </authorList>
    </citation>
    <scope>NUCLEOTIDE SEQUENCE</scope>
    <source>
        <strain evidence="1">KGMB11183</strain>
    </source>
</reference>
<protein>
    <submittedName>
        <fullName evidence="1">Uncharacterized protein</fullName>
    </submittedName>
</protein>
<dbReference type="EMBL" id="JAPZVM010000006">
    <property type="protein sequence ID" value="MCZ8372801.1"/>
    <property type="molecule type" value="Genomic_DNA"/>
</dbReference>
<accession>A0ABT4PIB7</accession>
<proteinExistence type="predicted"/>
<organism evidence="1 2">
    <name type="scientific">Phocaeicola acetigenes</name>
    <dbReference type="NCBI Taxonomy" id="3016083"/>
    <lineage>
        <taxon>Bacteria</taxon>
        <taxon>Pseudomonadati</taxon>
        <taxon>Bacteroidota</taxon>
        <taxon>Bacteroidia</taxon>
        <taxon>Bacteroidales</taxon>
        <taxon>Bacteroidaceae</taxon>
        <taxon>Phocaeicola</taxon>
    </lineage>
</organism>
<sequence>MKIPLFLFCCMQLLLFSCNQELFIDELSPSVNGSSVQSDGSTMCIDLGTGDWSINSVYTDEGTLYGDIYDLEGHLLSGDKPLCSEGLVRMVSRHPMVDFVLERNRTDELLLTVKENPGGVAFPLFIVVGNQYEARTINLSLEPSEPYRLDSISYVLYSYGVRDSLSFANGDETVVVCNSHSSQSLQSLIYPFRNASAWVKFTALGREPLDLLGTDRPLVHIPVSSDFWLILSDGTYALSSEYIPVAISEQLKSVSEKVTVPPLQSMTIKAKCWYEEKSIDCTLYVTHPRTGRKRQINAVCERLDPVDYTLYYEAIPE</sequence>
<evidence type="ECO:0000313" key="2">
    <source>
        <dbReference type="Proteomes" id="UP001141933"/>
    </source>
</evidence>
<dbReference type="RefSeq" id="WP_269878055.1">
    <property type="nucleotide sequence ID" value="NZ_JAPZVM010000006.1"/>
</dbReference>
<evidence type="ECO:0000313" key="1">
    <source>
        <dbReference type="EMBL" id="MCZ8372801.1"/>
    </source>
</evidence>
<comment type="caution">
    <text evidence="1">The sequence shown here is derived from an EMBL/GenBank/DDBJ whole genome shotgun (WGS) entry which is preliminary data.</text>
</comment>
<keyword evidence="2" id="KW-1185">Reference proteome</keyword>